<keyword evidence="1" id="KW-0732">Signal</keyword>
<dbReference type="AlphaFoldDB" id="A0A1V3XT65"/>
<dbReference type="EMBL" id="MVBM01000001">
    <property type="protein sequence ID" value="OOK82240.1"/>
    <property type="molecule type" value="Genomic_DNA"/>
</dbReference>
<evidence type="ECO:0000313" key="2">
    <source>
        <dbReference type="EMBL" id="OOK82240.1"/>
    </source>
</evidence>
<proteinExistence type="predicted"/>
<evidence type="ECO:0008006" key="4">
    <source>
        <dbReference type="Google" id="ProtNLM"/>
    </source>
</evidence>
<sequence length="156" mass="17024">MVVLQLSVLSQLTAAMAANVAISAATTIRTARDRLLIAFIGHAFQLLLCRYADSDDDCLQMLCRRFPRRAVFNGSGLRNIKLVRSDPAGYGPGKTSAQLTCDHPRRAEDVAGPGAFSPRDSRSPVIEREVPYGRMSQSVAQVLIPGWSKICNCRCT</sequence>
<reference evidence="2 3" key="1">
    <citation type="submission" date="2017-02" db="EMBL/GenBank/DDBJ databases">
        <title>Complete genome sequences of Mycobacterium kansasii strains isolated from rhesus macaques.</title>
        <authorList>
            <person name="Panda A."/>
            <person name="Nagaraj S."/>
            <person name="Zhao X."/>
            <person name="Tettelin H."/>
            <person name="Detolla L.J."/>
        </authorList>
    </citation>
    <scope>NUCLEOTIDE SEQUENCE [LARGE SCALE GENOMIC DNA]</scope>
    <source>
        <strain evidence="2 3">11-3813</strain>
    </source>
</reference>
<gene>
    <name evidence="2" type="ORF">BZL30_0977</name>
</gene>
<dbReference type="Proteomes" id="UP000189229">
    <property type="component" value="Unassembled WGS sequence"/>
</dbReference>
<comment type="caution">
    <text evidence="2">The sequence shown here is derived from an EMBL/GenBank/DDBJ whole genome shotgun (WGS) entry which is preliminary data.</text>
</comment>
<feature type="signal peptide" evidence="1">
    <location>
        <begin position="1"/>
        <end position="17"/>
    </location>
</feature>
<accession>A0A1V3XT65</accession>
<evidence type="ECO:0000256" key="1">
    <source>
        <dbReference type="SAM" id="SignalP"/>
    </source>
</evidence>
<evidence type="ECO:0000313" key="3">
    <source>
        <dbReference type="Proteomes" id="UP000189229"/>
    </source>
</evidence>
<protein>
    <recommendedName>
        <fullName evidence="4">Secreted protein</fullName>
    </recommendedName>
</protein>
<feature type="chain" id="PRO_5010718732" description="Secreted protein" evidence="1">
    <location>
        <begin position="18"/>
        <end position="156"/>
    </location>
</feature>
<organism evidence="2 3">
    <name type="scientific">Mycobacterium kansasii</name>
    <dbReference type="NCBI Taxonomy" id="1768"/>
    <lineage>
        <taxon>Bacteria</taxon>
        <taxon>Bacillati</taxon>
        <taxon>Actinomycetota</taxon>
        <taxon>Actinomycetes</taxon>
        <taxon>Mycobacteriales</taxon>
        <taxon>Mycobacteriaceae</taxon>
        <taxon>Mycobacterium</taxon>
    </lineage>
</organism>
<name>A0A1V3XT65_MYCKA</name>